<dbReference type="InterPro" id="IPR012337">
    <property type="entry name" value="RNaseH-like_sf"/>
</dbReference>
<dbReference type="Proteomes" id="UP001596103">
    <property type="component" value="Unassembled WGS sequence"/>
</dbReference>
<comment type="caution">
    <text evidence="1">The sequence shown here is derived from an EMBL/GenBank/DDBJ whole genome shotgun (WGS) entry which is preliminary data.</text>
</comment>
<dbReference type="SUPFAM" id="SSF53098">
    <property type="entry name" value="Ribonuclease H-like"/>
    <property type="match status" value="1"/>
</dbReference>
<evidence type="ECO:0000313" key="1">
    <source>
        <dbReference type="EMBL" id="MFC5429467.1"/>
    </source>
</evidence>
<proteinExistence type="predicted"/>
<gene>
    <name evidence="1" type="ORF">ACFPTO_11745</name>
</gene>
<dbReference type="Gene3D" id="3.30.420.10">
    <property type="entry name" value="Ribonuclease H-like superfamily/Ribonuclease H"/>
    <property type="match status" value="1"/>
</dbReference>
<evidence type="ECO:0000313" key="2">
    <source>
        <dbReference type="Proteomes" id="UP001596103"/>
    </source>
</evidence>
<dbReference type="RefSeq" id="WP_377711524.1">
    <property type="nucleotide sequence ID" value="NZ_JBHSMP010000013.1"/>
</dbReference>
<accession>A0ABW0J8S2</accession>
<reference evidence="2" key="1">
    <citation type="journal article" date="2019" name="Int. J. Syst. Evol. Microbiol.">
        <title>The Global Catalogue of Microorganisms (GCM) 10K type strain sequencing project: providing services to taxonomists for standard genome sequencing and annotation.</title>
        <authorList>
            <consortium name="The Broad Institute Genomics Platform"/>
            <consortium name="The Broad Institute Genome Sequencing Center for Infectious Disease"/>
            <person name="Wu L."/>
            <person name="Ma J."/>
        </authorList>
    </citation>
    <scope>NUCLEOTIDE SEQUENCE [LARGE SCALE GENOMIC DNA]</scope>
    <source>
        <strain evidence="2">CCUG 56042</strain>
    </source>
</reference>
<dbReference type="InterPro" id="IPR036397">
    <property type="entry name" value="RNaseH_sf"/>
</dbReference>
<sequence length="163" mass="18770">MPLKVFIDTEFTDFIDCHLISIGMAAESGEDFYAEVPYPDQACSAFVREAVIPQLGRIVHSACAFDDLRARIINWLEIVRPTDECVEICFDYQTDWDLFIDALDYRVPQWCAPLPVANHINELLLYDFHQKNGLPSHHALYDAQANRYAYRVRLQVQADGSRD</sequence>
<keyword evidence="2" id="KW-1185">Reference proteome</keyword>
<organism evidence="1 2">
    <name type="scientific">Paraburkholderia denitrificans</name>
    <dbReference type="NCBI Taxonomy" id="694025"/>
    <lineage>
        <taxon>Bacteria</taxon>
        <taxon>Pseudomonadati</taxon>
        <taxon>Pseudomonadota</taxon>
        <taxon>Betaproteobacteria</taxon>
        <taxon>Burkholderiales</taxon>
        <taxon>Burkholderiaceae</taxon>
        <taxon>Paraburkholderia</taxon>
    </lineage>
</organism>
<name>A0ABW0J8S2_9BURK</name>
<protein>
    <submittedName>
        <fullName evidence="1">Uncharacterized protein</fullName>
    </submittedName>
</protein>
<dbReference type="EMBL" id="JBHSMP010000013">
    <property type="protein sequence ID" value="MFC5429467.1"/>
    <property type="molecule type" value="Genomic_DNA"/>
</dbReference>